<dbReference type="PROSITE" id="PS00675">
    <property type="entry name" value="SIGMA54_INTERACT_1"/>
    <property type="match status" value="1"/>
</dbReference>
<evidence type="ECO:0000256" key="16">
    <source>
        <dbReference type="ARBA" id="ARBA00043886"/>
    </source>
</evidence>
<evidence type="ECO:0000256" key="8">
    <source>
        <dbReference type="ARBA" id="ARBA00023012"/>
    </source>
</evidence>
<dbReference type="InterPro" id="IPR001789">
    <property type="entry name" value="Sig_transdc_resp-reg_receiver"/>
</dbReference>
<dbReference type="Pfam" id="PF02954">
    <property type="entry name" value="HTH_8"/>
    <property type="match status" value="1"/>
</dbReference>
<dbReference type="PRINTS" id="PR01590">
    <property type="entry name" value="HTHFIS"/>
</dbReference>
<keyword evidence="22" id="KW-1185">Reference proteome</keyword>
<evidence type="ECO:0000259" key="19">
    <source>
        <dbReference type="PROSITE" id="PS50045"/>
    </source>
</evidence>
<evidence type="ECO:0000256" key="5">
    <source>
        <dbReference type="ARBA" id="ARBA00022553"/>
    </source>
</evidence>
<feature type="region of interest" description="Disordered" evidence="18">
    <location>
        <begin position="396"/>
        <end position="426"/>
    </location>
</feature>
<dbReference type="RefSeq" id="WP_068146745.1">
    <property type="nucleotide sequence ID" value="NZ_JBHSCR010000016.1"/>
</dbReference>
<name>A0ABV8UFH7_9PROT</name>
<dbReference type="SUPFAM" id="SSF52540">
    <property type="entry name" value="P-loop containing nucleoside triphosphate hydrolases"/>
    <property type="match status" value="1"/>
</dbReference>
<dbReference type="Pfam" id="PF00158">
    <property type="entry name" value="Sigma54_activat"/>
    <property type="match status" value="1"/>
</dbReference>
<dbReference type="SUPFAM" id="SSF52172">
    <property type="entry name" value="CheY-like"/>
    <property type="match status" value="1"/>
</dbReference>
<dbReference type="EMBL" id="JBHSCR010000016">
    <property type="protein sequence ID" value="MFC4349228.1"/>
    <property type="molecule type" value="Genomic_DNA"/>
</dbReference>
<dbReference type="Pfam" id="PF00072">
    <property type="entry name" value="Response_reg"/>
    <property type="match status" value="1"/>
</dbReference>
<dbReference type="PROSITE" id="PS50045">
    <property type="entry name" value="SIGMA54_INTERACT_4"/>
    <property type="match status" value="1"/>
</dbReference>
<dbReference type="SMART" id="SM00382">
    <property type="entry name" value="AAA"/>
    <property type="match status" value="1"/>
</dbReference>
<dbReference type="InterPro" id="IPR011006">
    <property type="entry name" value="CheY-like_superfamily"/>
</dbReference>
<dbReference type="InterPro" id="IPR025943">
    <property type="entry name" value="Sigma_54_int_dom_ATP-bd_2"/>
</dbReference>
<evidence type="ECO:0000256" key="13">
    <source>
        <dbReference type="ARBA" id="ARBA00023231"/>
    </source>
</evidence>
<keyword evidence="12" id="KW-0804">Transcription</keyword>
<dbReference type="PANTHER" id="PTHR32071">
    <property type="entry name" value="TRANSCRIPTIONAL REGULATORY PROTEIN"/>
    <property type="match status" value="1"/>
</dbReference>
<feature type="domain" description="Response regulatory" evidence="20">
    <location>
        <begin position="5"/>
        <end position="122"/>
    </location>
</feature>
<dbReference type="InterPro" id="IPR027417">
    <property type="entry name" value="P-loop_NTPase"/>
</dbReference>
<dbReference type="Gene3D" id="1.10.8.60">
    <property type="match status" value="1"/>
</dbReference>
<dbReference type="PROSITE" id="PS00676">
    <property type="entry name" value="SIGMA54_INTERACT_2"/>
    <property type="match status" value="1"/>
</dbReference>
<keyword evidence="8" id="KW-0902">Two-component regulatory system</keyword>
<dbReference type="PROSITE" id="PS00688">
    <property type="entry name" value="SIGMA54_INTERACT_3"/>
    <property type="match status" value="1"/>
</dbReference>
<evidence type="ECO:0000256" key="3">
    <source>
        <dbReference type="ARBA" id="ARBA00022490"/>
    </source>
</evidence>
<dbReference type="InterPro" id="IPR002078">
    <property type="entry name" value="Sigma_54_int"/>
</dbReference>
<dbReference type="PANTHER" id="PTHR32071:SF95">
    <property type="entry name" value="DNA-BINDING TRANSCRIPTIONAL REGULATOR NTRC"/>
    <property type="match status" value="1"/>
</dbReference>
<feature type="domain" description="Sigma-54 factor interaction" evidence="19">
    <location>
        <begin position="150"/>
        <end position="379"/>
    </location>
</feature>
<organism evidence="21 22">
    <name type="scientific">Kordiimonas lipolytica</name>
    <dbReference type="NCBI Taxonomy" id="1662421"/>
    <lineage>
        <taxon>Bacteria</taxon>
        <taxon>Pseudomonadati</taxon>
        <taxon>Pseudomonadota</taxon>
        <taxon>Alphaproteobacteria</taxon>
        <taxon>Kordiimonadales</taxon>
        <taxon>Kordiimonadaceae</taxon>
        <taxon>Kordiimonas</taxon>
    </lineage>
</organism>
<evidence type="ECO:0000256" key="1">
    <source>
        <dbReference type="ARBA" id="ARBA00004496"/>
    </source>
</evidence>
<keyword evidence="4" id="KW-0678">Repressor</keyword>
<dbReference type="Pfam" id="PF25601">
    <property type="entry name" value="AAA_lid_14"/>
    <property type="match status" value="1"/>
</dbReference>
<dbReference type="Gene3D" id="1.10.10.60">
    <property type="entry name" value="Homeodomain-like"/>
    <property type="match status" value="1"/>
</dbReference>
<comment type="function">
    <text evidence="16">Member of the two-component regulatory system NtrB/NtrC, which controls expression of the nitrogen-regulated (ntr) genes in response to nitrogen limitation. Phosphorylated NtrC binds directly to DNA and stimulates the formation of open promoter-sigma54-RNA polymerase complexes.</text>
</comment>
<dbReference type="SUPFAM" id="SSF46689">
    <property type="entry name" value="Homeodomain-like"/>
    <property type="match status" value="1"/>
</dbReference>
<comment type="subcellular location">
    <subcellularLocation>
        <location evidence="1">Cytoplasm</location>
    </subcellularLocation>
</comment>
<evidence type="ECO:0000256" key="9">
    <source>
        <dbReference type="ARBA" id="ARBA00023015"/>
    </source>
</evidence>
<keyword evidence="9" id="KW-0805">Transcription regulation</keyword>
<dbReference type="SMART" id="SM00448">
    <property type="entry name" value="REC"/>
    <property type="match status" value="1"/>
</dbReference>
<gene>
    <name evidence="21" type="ORF">ACFO5Q_15355</name>
</gene>
<accession>A0ABV8UFH7</accession>
<dbReference type="Proteomes" id="UP001595776">
    <property type="component" value="Unassembled WGS sequence"/>
</dbReference>
<keyword evidence="3" id="KW-0963">Cytoplasm</keyword>
<keyword evidence="11" id="KW-0010">Activator</keyword>
<keyword evidence="6" id="KW-0547">Nucleotide-binding</keyword>
<evidence type="ECO:0000256" key="2">
    <source>
        <dbReference type="ARBA" id="ARBA00019059"/>
    </source>
</evidence>
<protein>
    <recommendedName>
        <fullName evidence="2">DNA-binding transcriptional regulator NtrC</fullName>
    </recommendedName>
    <alternativeName>
        <fullName evidence="14">Nitrogen regulation protein NR(I)</fullName>
    </alternativeName>
    <alternativeName>
        <fullName evidence="15">Nitrogen regulator I</fullName>
    </alternativeName>
</protein>
<dbReference type="InterPro" id="IPR003593">
    <property type="entry name" value="AAA+_ATPase"/>
</dbReference>
<evidence type="ECO:0000256" key="18">
    <source>
        <dbReference type="SAM" id="MobiDB-lite"/>
    </source>
</evidence>
<evidence type="ECO:0000256" key="12">
    <source>
        <dbReference type="ARBA" id="ARBA00023163"/>
    </source>
</evidence>
<dbReference type="InterPro" id="IPR025944">
    <property type="entry name" value="Sigma_54_int_dom_CS"/>
</dbReference>
<proteinExistence type="predicted"/>
<feature type="modified residue" description="4-aspartylphosphate" evidence="17">
    <location>
        <position position="57"/>
    </location>
</feature>
<dbReference type="InterPro" id="IPR009057">
    <property type="entry name" value="Homeodomain-like_sf"/>
</dbReference>
<evidence type="ECO:0000256" key="7">
    <source>
        <dbReference type="ARBA" id="ARBA00022840"/>
    </source>
</evidence>
<dbReference type="Gene3D" id="3.40.50.300">
    <property type="entry name" value="P-loop containing nucleotide triphosphate hydrolases"/>
    <property type="match status" value="1"/>
</dbReference>
<keyword evidence="13" id="KW-0535">Nitrogen fixation</keyword>
<evidence type="ECO:0000256" key="4">
    <source>
        <dbReference type="ARBA" id="ARBA00022491"/>
    </source>
</evidence>
<dbReference type="InterPro" id="IPR058031">
    <property type="entry name" value="AAA_lid_NorR"/>
</dbReference>
<evidence type="ECO:0000256" key="10">
    <source>
        <dbReference type="ARBA" id="ARBA00023125"/>
    </source>
</evidence>
<dbReference type="InterPro" id="IPR002197">
    <property type="entry name" value="HTH_Fis"/>
</dbReference>
<keyword evidence="10" id="KW-0238">DNA-binding</keyword>
<evidence type="ECO:0000313" key="21">
    <source>
        <dbReference type="EMBL" id="MFC4349228.1"/>
    </source>
</evidence>
<dbReference type="Gene3D" id="3.40.50.2300">
    <property type="match status" value="1"/>
</dbReference>
<evidence type="ECO:0000256" key="11">
    <source>
        <dbReference type="ARBA" id="ARBA00023159"/>
    </source>
</evidence>
<keyword evidence="7" id="KW-0067">ATP-binding</keyword>
<sequence length="489" mass="52661">MASERVLIVEDEITQITLLEGIVTRAGFGAEKCMSGQEAIDRLMDRAAPKVDVVLLDLVMPGMDGIEVLNAIRPKFPALPVVMLTAHSSITTVVDAMRAGANDFIVKPASAERIRTAIEAALKTSSLVGEIGPMRDQMAGHATGVGFQSLVGTSESMQRAVGLAKKAAKAAIPVLIEGESGVGKEVFANAIHDASDRSGTPFVAVNCGAIPENLVESILFGHEKGAFTGATEKRIGKFQEADGGTLFLDEVGELPLDVQVKLLRAIQEKEIDPVGGRQSIKVDIRIISATNRNLAERVATGAFREDLYYRLNVYPIHLPPLRERKSDVPALTEHFLDQIAAMEDMARKQVSTDTLRLLESYDWPGNIRQLQNALFRAVILSDSDILTPADFPHLQPNAGAVPTLPHSQPATVPGSAPGPGPATQAPQADGMLLALESGDGHIKRFDELEAEIIRKALERYDGKMAEVARRLGIGRSTLYRKVAEYGLDT</sequence>
<keyword evidence="5 17" id="KW-0597">Phosphoprotein</keyword>
<evidence type="ECO:0000259" key="20">
    <source>
        <dbReference type="PROSITE" id="PS50110"/>
    </source>
</evidence>
<dbReference type="PROSITE" id="PS50110">
    <property type="entry name" value="RESPONSE_REGULATORY"/>
    <property type="match status" value="1"/>
</dbReference>
<dbReference type="CDD" id="cd00009">
    <property type="entry name" value="AAA"/>
    <property type="match status" value="1"/>
</dbReference>
<reference evidence="22" key="1">
    <citation type="journal article" date="2019" name="Int. J. Syst. Evol. Microbiol.">
        <title>The Global Catalogue of Microorganisms (GCM) 10K type strain sequencing project: providing services to taxonomists for standard genome sequencing and annotation.</title>
        <authorList>
            <consortium name="The Broad Institute Genomics Platform"/>
            <consortium name="The Broad Institute Genome Sequencing Center for Infectious Disease"/>
            <person name="Wu L."/>
            <person name="Ma J."/>
        </authorList>
    </citation>
    <scope>NUCLEOTIDE SEQUENCE [LARGE SCALE GENOMIC DNA]</scope>
    <source>
        <strain evidence="22">CGMCC 1.15304</strain>
    </source>
</reference>
<dbReference type="InterPro" id="IPR025662">
    <property type="entry name" value="Sigma_54_int_dom_ATP-bd_1"/>
</dbReference>
<evidence type="ECO:0000313" key="22">
    <source>
        <dbReference type="Proteomes" id="UP001595776"/>
    </source>
</evidence>
<comment type="caution">
    <text evidence="21">The sequence shown here is derived from an EMBL/GenBank/DDBJ whole genome shotgun (WGS) entry which is preliminary data.</text>
</comment>
<evidence type="ECO:0000256" key="15">
    <source>
        <dbReference type="ARBA" id="ARBA00031910"/>
    </source>
</evidence>
<feature type="compositionally biased region" description="Low complexity" evidence="18">
    <location>
        <begin position="409"/>
        <end position="426"/>
    </location>
</feature>
<evidence type="ECO:0000256" key="17">
    <source>
        <dbReference type="PROSITE-ProRule" id="PRU00169"/>
    </source>
</evidence>
<evidence type="ECO:0000256" key="6">
    <source>
        <dbReference type="ARBA" id="ARBA00022741"/>
    </source>
</evidence>
<evidence type="ECO:0000256" key="14">
    <source>
        <dbReference type="ARBA" id="ARBA00029881"/>
    </source>
</evidence>